<reference evidence="2 3" key="1">
    <citation type="submission" date="2014-01" db="EMBL/GenBank/DDBJ databases">
        <title>Actinotalea ferrariae CF5-4.</title>
        <authorList>
            <person name="Chen F."/>
            <person name="Li Y."/>
            <person name="Wang G."/>
        </authorList>
    </citation>
    <scope>NUCLEOTIDE SEQUENCE [LARGE SCALE GENOMIC DNA]</scope>
    <source>
        <strain evidence="2 3">CF5-4</strain>
    </source>
</reference>
<gene>
    <name evidence="2" type="ORF">N866_11105</name>
</gene>
<dbReference type="RefSeq" id="WP_034228634.1">
    <property type="nucleotide sequence ID" value="NZ_AXCW01000310.1"/>
</dbReference>
<keyword evidence="3" id="KW-1185">Reference proteome</keyword>
<dbReference type="AlphaFoldDB" id="A0A021VLX3"/>
<comment type="caution">
    <text evidence="2">The sequence shown here is derived from an EMBL/GenBank/DDBJ whole genome shotgun (WGS) entry which is preliminary data.</text>
</comment>
<evidence type="ECO:0000313" key="2">
    <source>
        <dbReference type="EMBL" id="EYR62171.1"/>
    </source>
</evidence>
<feature type="region of interest" description="Disordered" evidence="1">
    <location>
        <begin position="1"/>
        <end position="62"/>
    </location>
</feature>
<dbReference type="Gene3D" id="3.40.1000.10">
    <property type="entry name" value="Mog1/PsbP, alpha/beta/alpha sandwich"/>
    <property type="match status" value="1"/>
</dbReference>
<feature type="non-terminal residue" evidence="2">
    <location>
        <position position="1"/>
    </location>
</feature>
<organism evidence="2 3">
    <name type="scientific">Actinotalea ferrariae CF5-4</name>
    <dbReference type="NCBI Taxonomy" id="948458"/>
    <lineage>
        <taxon>Bacteria</taxon>
        <taxon>Bacillati</taxon>
        <taxon>Actinomycetota</taxon>
        <taxon>Actinomycetes</taxon>
        <taxon>Micrococcales</taxon>
        <taxon>Cellulomonadaceae</taxon>
        <taxon>Actinotalea</taxon>
    </lineage>
</organism>
<dbReference type="EMBL" id="AXCW01000310">
    <property type="protein sequence ID" value="EYR62171.1"/>
    <property type="molecule type" value="Genomic_DNA"/>
</dbReference>
<name>A0A021VLX3_9CELL</name>
<evidence type="ECO:0000313" key="3">
    <source>
        <dbReference type="Proteomes" id="UP000019753"/>
    </source>
</evidence>
<evidence type="ECO:0008006" key="4">
    <source>
        <dbReference type="Google" id="ProtNLM"/>
    </source>
</evidence>
<feature type="compositionally biased region" description="Acidic residues" evidence="1">
    <location>
        <begin position="10"/>
        <end position="20"/>
    </location>
</feature>
<dbReference type="Proteomes" id="UP000019753">
    <property type="component" value="Unassembled WGS sequence"/>
</dbReference>
<feature type="compositionally biased region" description="Pro residues" evidence="1">
    <location>
        <begin position="21"/>
        <end position="31"/>
    </location>
</feature>
<sequence length="193" mass="20718">ETPAAPEPDPAPEPEPEPEPAPEAPAAPAAPPEEGTDDPAAGGDAAAAVPEGFERYDDPTGFSVAVPAGWEAERDGPRVYLRDPASSAYLLVDQTDDPAADPVADWQQQEPAVADRLDNYERIGRIEATDFRGWEAADWEFVFGPGQGTHVLNRNVVTSPDQAYALYWSVPSSRWESMLPVHEQVVASFQPAG</sequence>
<protein>
    <recommendedName>
        <fullName evidence="4">Serine/threonine protein kinase</fullName>
    </recommendedName>
</protein>
<feature type="compositionally biased region" description="Low complexity" evidence="1">
    <location>
        <begin position="38"/>
        <end position="48"/>
    </location>
</feature>
<evidence type="ECO:0000256" key="1">
    <source>
        <dbReference type="SAM" id="MobiDB-lite"/>
    </source>
</evidence>
<proteinExistence type="predicted"/>
<accession>A0A021VLX3</accession>